<evidence type="ECO:0000313" key="2">
    <source>
        <dbReference type="EMBL" id="MCU7247245.1"/>
    </source>
</evidence>
<dbReference type="InterPro" id="IPR027417">
    <property type="entry name" value="P-loop_NTPase"/>
</dbReference>
<dbReference type="Gene3D" id="3.40.50.300">
    <property type="entry name" value="P-loop containing nucleotide triphosphate hydrolases"/>
    <property type="match status" value="1"/>
</dbReference>
<feature type="domain" description="AAA+ ATPase" evidence="1">
    <location>
        <begin position="54"/>
        <end position="198"/>
    </location>
</feature>
<dbReference type="EMBL" id="JAOSKY010000002">
    <property type="protein sequence ID" value="MCU7247245.1"/>
    <property type="molecule type" value="Genomic_DNA"/>
</dbReference>
<dbReference type="Pfam" id="PF05621">
    <property type="entry name" value="TniB"/>
    <property type="match status" value="1"/>
</dbReference>
<dbReference type="AlphaFoldDB" id="A0A9X2XE49"/>
<dbReference type="RefSeq" id="WP_301621223.1">
    <property type="nucleotide sequence ID" value="NZ_JAOSKY010000002.1"/>
</dbReference>
<reference evidence="2" key="2">
    <citation type="journal article" date="2023" name="mSystems">
        <title>Charting the Lipopeptidome of Nonpathogenic Pseudomonas.</title>
        <authorList>
            <person name="Cesa-Luna C."/>
            <person name="Geudens N."/>
            <person name="Girard L."/>
            <person name="De Roo V."/>
            <person name="Maklad H.R."/>
            <person name="Martins J.C."/>
            <person name="Hofte M."/>
            <person name="De Mot R."/>
        </authorList>
    </citation>
    <scope>NUCLEOTIDE SEQUENCE</scope>
    <source>
        <strain evidence="2">B1M3-32</strain>
    </source>
</reference>
<sequence length="288" mass="31956">MDLSHLAPKAQQVALMDDQARIAYCDMPVWIKTGSTKSFFDAVARLIELQRIGSRSCIGLIGVSGIGKSTMVERAEALFNTPDATPVIRIDLATCGSHIDLQEIFLSKIGFTENVKTMSNPNGVKRTKERLEQMQAAVCVLDEANALIGAKHMLIQPNYTYLRALANRDVGLSVIVAGTEEFKSHLAVDSQCRSRFGLWEVPSWEPDSLEFSRFLKTFVKFMPLRKASVLDTWEIQTDLVNECNGSTREIVKVLVASAKLAIQSGEERIDKELISLSRSMLLPTFGDD</sequence>
<gene>
    <name evidence="2" type="ORF">OC940_05445</name>
</gene>
<dbReference type="InterPro" id="IPR008868">
    <property type="entry name" value="TniB"/>
</dbReference>
<comment type="caution">
    <text evidence="2">The sequence shown here is derived from an EMBL/GenBank/DDBJ whole genome shotgun (WGS) entry which is preliminary data.</text>
</comment>
<dbReference type="InterPro" id="IPR003593">
    <property type="entry name" value="AAA+_ATPase"/>
</dbReference>
<proteinExistence type="predicted"/>
<evidence type="ECO:0000313" key="3">
    <source>
        <dbReference type="Proteomes" id="UP001139955"/>
    </source>
</evidence>
<dbReference type="SMART" id="SM00382">
    <property type="entry name" value="AAA"/>
    <property type="match status" value="1"/>
</dbReference>
<evidence type="ECO:0000259" key="1">
    <source>
        <dbReference type="SMART" id="SM00382"/>
    </source>
</evidence>
<reference evidence="2" key="1">
    <citation type="submission" date="2022-09" db="EMBL/GenBank/DDBJ databases">
        <authorList>
            <person name="Cesa-Luna C."/>
            <person name="Girard L."/>
            <person name="Lood C."/>
            <person name="Hofte M."/>
            <person name="De Mot R."/>
        </authorList>
    </citation>
    <scope>NUCLEOTIDE SEQUENCE</scope>
    <source>
        <strain evidence="2">B1M3-32</strain>
    </source>
</reference>
<keyword evidence="3" id="KW-1185">Reference proteome</keyword>
<dbReference type="SUPFAM" id="SSF52540">
    <property type="entry name" value="P-loop containing nucleoside triphosphate hydrolases"/>
    <property type="match status" value="1"/>
</dbReference>
<name>A0A9X2XE49_9PSED</name>
<dbReference type="Proteomes" id="UP001139955">
    <property type="component" value="Unassembled WGS sequence"/>
</dbReference>
<accession>A0A9X2XE49</accession>
<protein>
    <submittedName>
        <fullName evidence="2">TniB family NTP-binding protein</fullName>
    </submittedName>
</protein>
<organism evidence="2 3">
    <name type="scientific">Pseudomonas koreensis</name>
    <dbReference type="NCBI Taxonomy" id="198620"/>
    <lineage>
        <taxon>Bacteria</taxon>
        <taxon>Pseudomonadati</taxon>
        <taxon>Pseudomonadota</taxon>
        <taxon>Gammaproteobacteria</taxon>
        <taxon>Pseudomonadales</taxon>
        <taxon>Pseudomonadaceae</taxon>
        <taxon>Pseudomonas</taxon>
    </lineage>
</organism>